<evidence type="ECO:0000313" key="3">
    <source>
        <dbReference type="Proteomes" id="UP000548685"/>
    </source>
</evidence>
<keyword evidence="2" id="KW-0238">DNA-binding</keyword>
<dbReference type="InterPro" id="IPR015943">
    <property type="entry name" value="WD40/YVTN_repeat-like_dom_sf"/>
</dbReference>
<dbReference type="GO" id="GO:0003677">
    <property type="term" value="F:DNA binding"/>
    <property type="evidence" value="ECO:0007669"/>
    <property type="project" value="UniProtKB-KW"/>
</dbReference>
<dbReference type="InterPro" id="IPR051200">
    <property type="entry name" value="Host-pathogen_enzymatic-act"/>
</dbReference>
<dbReference type="Proteomes" id="UP000548685">
    <property type="component" value="Unassembled WGS sequence"/>
</dbReference>
<organism evidence="2 3">
    <name type="scientific">Erythrobacter ramosus</name>
    <dbReference type="NCBI Taxonomy" id="35811"/>
    <lineage>
        <taxon>Bacteria</taxon>
        <taxon>Pseudomonadati</taxon>
        <taxon>Pseudomonadota</taxon>
        <taxon>Alphaproteobacteria</taxon>
        <taxon>Sphingomonadales</taxon>
        <taxon>Erythrobacteraceae</taxon>
        <taxon>Erythrobacter/Porphyrobacter group</taxon>
        <taxon>Erythrobacter</taxon>
    </lineage>
</organism>
<dbReference type="PANTHER" id="PTHR47197:SF3">
    <property type="entry name" value="DIHYDRO-HEME D1 DEHYDROGENASE"/>
    <property type="match status" value="1"/>
</dbReference>
<keyword evidence="1" id="KW-0732">Signal</keyword>
<keyword evidence="3" id="KW-1185">Reference proteome</keyword>
<feature type="chain" id="PRO_5046303871" evidence="1">
    <location>
        <begin position="25"/>
        <end position="328"/>
    </location>
</feature>
<dbReference type="PROSITE" id="PS51257">
    <property type="entry name" value="PROKAR_LIPOPROTEIN"/>
    <property type="match status" value="1"/>
</dbReference>
<evidence type="ECO:0000313" key="2">
    <source>
        <dbReference type="EMBL" id="MBB3775432.1"/>
    </source>
</evidence>
<proteinExistence type="predicted"/>
<dbReference type="PANTHER" id="PTHR47197">
    <property type="entry name" value="PROTEIN NIRF"/>
    <property type="match status" value="1"/>
</dbReference>
<evidence type="ECO:0000256" key="1">
    <source>
        <dbReference type="SAM" id="SignalP"/>
    </source>
</evidence>
<dbReference type="EMBL" id="JACICE010000002">
    <property type="protein sequence ID" value="MBB3775432.1"/>
    <property type="molecule type" value="Genomic_DNA"/>
</dbReference>
<dbReference type="Gene3D" id="2.130.10.10">
    <property type="entry name" value="YVTN repeat-like/Quinoprotein amine dehydrogenase"/>
    <property type="match status" value="2"/>
</dbReference>
<sequence>MMRNSVARPLALALAASLAVAACAAEDSEPPTEMVGPAPDLTETALKVPGFADFLAVDGDTVWVTNDGRVEQWSPAGKLASTPVPRPCGTMAIAAGSLWVANCEDGELWRINLKTAAVEAKIATGLANPKGETNVIAGAGSVWVPSDPEGKLARIDPATNAIVATVTVTPETWYLAYGFDAVWAVSSEGKVLERVDPATNAVTGSAALGDTPGFLAAGEGAVWVQEQGDGTVAKVDPASLTIAGRTKVGDNLKWGDIDANGGAVWLRTTDDQTMVVIDPVTLKIRARMGNAVGSGALRWTPKGVWTSAHDNQTLSWWSAPAPAATPTP</sequence>
<comment type="caution">
    <text evidence="2">The sequence shown here is derived from an EMBL/GenBank/DDBJ whole genome shotgun (WGS) entry which is preliminary data.</text>
</comment>
<protein>
    <submittedName>
        <fullName evidence="2">DNA-binding beta-propeller fold protein YncE</fullName>
    </submittedName>
</protein>
<gene>
    <name evidence="2" type="ORF">FHS52_001401</name>
</gene>
<dbReference type="SUPFAM" id="SSF51004">
    <property type="entry name" value="C-terminal (heme d1) domain of cytochrome cd1-nitrite reductase"/>
    <property type="match status" value="1"/>
</dbReference>
<feature type="signal peptide" evidence="1">
    <location>
        <begin position="1"/>
        <end position="24"/>
    </location>
</feature>
<accession>A0ABR6HXQ3</accession>
<reference evidence="2 3" key="1">
    <citation type="submission" date="2020-08" db="EMBL/GenBank/DDBJ databases">
        <title>Genomic Encyclopedia of Type Strains, Phase IV (KMG-IV): sequencing the most valuable type-strain genomes for metagenomic binning, comparative biology and taxonomic classification.</title>
        <authorList>
            <person name="Goeker M."/>
        </authorList>
    </citation>
    <scope>NUCLEOTIDE SEQUENCE [LARGE SCALE GENOMIC DNA]</scope>
    <source>
        <strain evidence="2 3">DSM 8510</strain>
    </source>
</reference>
<name>A0ABR6HXQ3_9SPHN</name>
<dbReference type="InterPro" id="IPR011048">
    <property type="entry name" value="Haem_d1_sf"/>
</dbReference>